<sequence>MSLFLSFLRNVTSATARVIISRTVFISSKTSFTISTPFYIHIIIHVLYKVKHYF</sequence>
<evidence type="ECO:0000313" key="2">
    <source>
        <dbReference type="Proteomes" id="UP000001128"/>
    </source>
</evidence>
<evidence type="ECO:0000313" key="1">
    <source>
        <dbReference type="EMBL" id="AAY53071.1"/>
    </source>
</evidence>
<name>A8ATC4_9CAUD</name>
<dbReference type="KEGG" id="vg:5601703"/>
<protein>
    <submittedName>
        <fullName evidence="1">Gp31</fullName>
    </submittedName>
</protein>
<dbReference type="Proteomes" id="UP000001128">
    <property type="component" value="Genome"/>
</dbReference>
<dbReference type="GeneID" id="5601703"/>
<dbReference type="RefSeq" id="YP_001468670.1">
    <property type="nucleotide sequence ID" value="NC_009812.1"/>
</dbReference>
<dbReference type="EMBL" id="DQ003639">
    <property type="protein sequence ID" value="AAY53071.1"/>
    <property type="molecule type" value="Genomic_DNA"/>
</dbReference>
<organism evidence="1 2">
    <name type="scientific">Listeria phage B025</name>
    <dbReference type="NCBI Taxonomy" id="330396"/>
    <lineage>
        <taxon>Viruses</taxon>
        <taxon>Duplodnaviria</taxon>
        <taxon>Heunggongvirae</taxon>
        <taxon>Uroviricota</taxon>
        <taxon>Caudoviricetes</taxon>
        <taxon>Trabyvirinae</taxon>
        <taxon>Jelitavirus</taxon>
        <taxon>Jelitavirus B025</taxon>
    </lineage>
</organism>
<accession>A8ATC4</accession>
<proteinExistence type="predicted"/>
<reference evidence="1 2" key="1">
    <citation type="journal article" date="2009" name="J. Bacteriol.">
        <title>Comparative genome analysis of Listeria bacteriophages reveals extensive mosaicism, programmed translational frameshifting, and a novel prophage insertion site.</title>
        <authorList>
            <person name="Dorscht J."/>
            <person name="Klumpp J."/>
            <person name="Bielmann R."/>
            <person name="Schmelcher M."/>
            <person name="Born Y."/>
            <person name="Zimmer M."/>
            <person name="Calendar R."/>
            <person name="Loessner M.J."/>
        </authorList>
    </citation>
    <scope>NUCLEOTIDE SEQUENCE [LARGE SCALE GENOMIC DNA]</scope>
</reference>
<keyword evidence="2" id="KW-1185">Reference proteome</keyword>